<evidence type="ECO:0008006" key="4">
    <source>
        <dbReference type="Google" id="ProtNLM"/>
    </source>
</evidence>
<dbReference type="KEGG" id="naf:GQ61_07440"/>
<protein>
    <recommendedName>
        <fullName evidence="4">Secreted protein</fullName>
    </recommendedName>
</protein>
<dbReference type="Proteomes" id="UP000237351">
    <property type="component" value="Chromosome"/>
</dbReference>
<organism evidence="2 3">
    <name type="scientific">Candidatus Nucleicultrix amoebiphila FS5</name>
    <dbReference type="NCBI Taxonomy" id="1414854"/>
    <lineage>
        <taxon>Bacteria</taxon>
        <taxon>Pseudomonadati</taxon>
        <taxon>Pseudomonadota</taxon>
        <taxon>Alphaproteobacteria</taxon>
        <taxon>Holosporales</taxon>
        <taxon>Candidatus Nucleicultricaceae</taxon>
        <taxon>Candidatus Nucleicultrix</taxon>
    </lineage>
</organism>
<feature type="chain" id="PRO_5012461762" description="Secreted protein" evidence="1">
    <location>
        <begin position="20"/>
        <end position="103"/>
    </location>
</feature>
<evidence type="ECO:0000313" key="2">
    <source>
        <dbReference type="EMBL" id="ARN85143.1"/>
    </source>
</evidence>
<dbReference type="AlphaFoldDB" id="A0A1W6N5L4"/>
<reference evidence="2 3" key="1">
    <citation type="submission" date="2014-06" db="EMBL/GenBank/DDBJ databases">
        <title>The genome of the endonuclear symbiont Nucleicultrix amoebiphila.</title>
        <authorList>
            <person name="Schulz F."/>
            <person name="Horn M."/>
        </authorList>
    </citation>
    <scope>NUCLEOTIDE SEQUENCE [LARGE SCALE GENOMIC DNA]</scope>
    <source>
        <strain evidence="2 3">FS5</strain>
    </source>
</reference>
<dbReference type="STRING" id="1414854.GQ61_07440"/>
<evidence type="ECO:0000256" key="1">
    <source>
        <dbReference type="SAM" id="SignalP"/>
    </source>
</evidence>
<feature type="signal peptide" evidence="1">
    <location>
        <begin position="1"/>
        <end position="19"/>
    </location>
</feature>
<gene>
    <name evidence="2" type="ORF">GQ61_07440</name>
</gene>
<dbReference type="RefSeq" id="WP_085784682.1">
    <property type="nucleotide sequence ID" value="NZ_CP008743.1"/>
</dbReference>
<name>A0A1W6N5L4_9PROT</name>
<dbReference type="EMBL" id="CP008743">
    <property type="protein sequence ID" value="ARN85143.1"/>
    <property type="molecule type" value="Genomic_DNA"/>
</dbReference>
<keyword evidence="1" id="KW-0732">Signal</keyword>
<evidence type="ECO:0000313" key="3">
    <source>
        <dbReference type="Proteomes" id="UP000237351"/>
    </source>
</evidence>
<accession>A0A1W6N5L4</accession>
<proteinExistence type="predicted"/>
<keyword evidence="3" id="KW-1185">Reference proteome</keyword>
<sequence length="103" mass="11439">MRFIVLGTLLLCWTSFLHASKEENPDERIGKQSGPIIVFLDRPSNTEELPFDPTQLMANVRKMNVILKECDGNPSDAEVMEIARLLGVTGAMPTSSVSPEHKK</sequence>